<gene>
    <name evidence="2" type="ORF">HDA44_007048</name>
</gene>
<comment type="caution">
    <text evidence="2">The sequence shown here is derived from an EMBL/GenBank/DDBJ whole genome shotgun (WGS) entry which is preliminary data.</text>
</comment>
<name>A0A841E5S9_9ACTN</name>
<accession>A0A841E5S9</accession>
<dbReference type="PROSITE" id="PS51318">
    <property type="entry name" value="TAT"/>
    <property type="match status" value="1"/>
</dbReference>
<dbReference type="Proteomes" id="UP000558997">
    <property type="component" value="Unassembled WGS sequence"/>
</dbReference>
<protein>
    <recommendedName>
        <fullName evidence="1">N,N-dimethylformamidase beta subunit-like C-terminal domain-containing protein</fullName>
    </recommendedName>
</protein>
<dbReference type="InterPro" id="IPR046540">
    <property type="entry name" value="DMFA2_C"/>
</dbReference>
<evidence type="ECO:0000259" key="1">
    <source>
        <dbReference type="Pfam" id="PF20254"/>
    </source>
</evidence>
<feature type="domain" description="N,N-dimethylformamidase beta subunit-like C-terminal" evidence="1">
    <location>
        <begin position="121"/>
        <end position="484"/>
    </location>
</feature>
<evidence type="ECO:0000313" key="3">
    <source>
        <dbReference type="Proteomes" id="UP000558997"/>
    </source>
</evidence>
<reference evidence="2 3" key="1">
    <citation type="submission" date="2020-08" db="EMBL/GenBank/DDBJ databases">
        <title>Sequencing the genomes of 1000 actinobacteria strains.</title>
        <authorList>
            <person name="Klenk H.-P."/>
        </authorList>
    </citation>
    <scope>NUCLEOTIDE SEQUENCE [LARGE SCALE GENOMIC DNA]</scope>
    <source>
        <strain evidence="2 3">DSM 17294</strain>
    </source>
</reference>
<evidence type="ECO:0000313" key="2">
    <source>
        <dbReference type="EMBL" id="MBB5983707.1"/>
    </source>
</evidence>
<keyword evidence="3" id="KW-1185">Reference proteome</keyword>
<sequence>MEWRPSRRALLASVGIAGVGGGAGLWWALDDQCTCADSATAPMSAEAKAALARVAPTGLRRPSAVITRENRRTGSNGWNLRSGRTSDDKRRQIQGYASATSVQAGEELHFHLSCDSPQQVRIDLYRLGFYGGKGGRLVLSSPPLGVGTQQPPSTDPSTHLVWCQWTRTWTVRIQADWLSGYYQAVFTRADGVRAGTVFVVRDDAPTSEVMVVLPFTTYAAYNWWPRDGQTGSSLYGIEGAKGKAKQVTFDRPYHEHGLPSRHELDHRLIWWLEQQGFDCQYATSIDLHEGRIDPGRHRLLVSSGHDEYYSDEMRSVVVKARSGGTNLAFFGANAMYWRIRLEAGRTGGANRIVTCYKSKDDPERSAPTRQWRQVDLPEQALMGSQYTSRMKQPHPLVVSSPEHWMWAGTGVQQGTQFPRIVAVEADRVMDKFELAPGSEHATLTSSPFCNAAGDEDLQQTVLHRAPAGGYVWNAGTFHWSFGLSHPKLQDPRLERATFNLLTRMLGHD</sequence>
<organism evidence="2 3">
    <name type="scientific">Kribbella solani</name>
    <dbReference type="NCBI Taxonomy" id="236067"/>
    <lineage>
        <taxon>Bacteria</taxon>
        <taxon>Bacillati</taxon>
        <taxon>Actinomycetota</taxon>
        <taxon>Actinomycetes</taxon>
        <taxon>Propionibacteriales</taxon>
        <taxon>Kribbellaceae</taxon>
        <taxon>Kribbella</taxon>
    </lineage>
</organism>
<dbReference type="Pfam" id="PF20254">
    <property type="entry name" value="DMFA2_C"/>
    <property type="match status" value="1"/>
</dbReference>
<dbReference type="InterPro" id="IPR006311">
    <property type="entry name" value="TAT_signal"/>
</dbReference>
<dbReference type="EMBL" id="JACHNF010000001">
    <property type="protein sequence ID" value="MBB5983707.1"/>
    <property type="molecule type" value="Genomic_DNA"/>
</dbReference>
<proteinExistence type="predicted"/>
<dbReference type="RefSeq" id="WP_184841909.1">
    <property type="nucleotide sequence ID" value="NZ_BAAAVN010000012.1"/>
</dbReference>
<dbReference type="AlphaFoldDB" id="A0A841E5S9"/>